<accession>A0ABQ8F6D8</accession>
<evidence type="ECO:0000313" key="2">
    <source>
        <dbReference type="Proteomes" id="UP001648503"/>
    </source>
</evidence>
<evidence type="ECO:0000313" key="1">
    <source>
        <dbReference type="EMBL" id="KAH6593030.1"/>
    </source>
</evidence>
<dbReference type="EMBL" id="JAFCIX010000363">
    <property type="protein sequence ID" value="KAH6593030.1"/>
    <property type="molecule type" value="Genomic_DNA"/>
</dbReference>
<dbReference type="Proteomes" id="UP001648503">
    <property type="component" value="Unassembled WGS sequence"/>
</dbReference>
<protein>
    <submittedName>
        <fullName evidence="1">Uncharacterized protein</fullName>
    </submittedName>
</protein>
<name>A0ABQ8F6D8_9FUNG</name>
<gene>
    <name evidence="1" type="ORF">BASA50_007663</name>
</gene>
<reference evidence="1 2" key="1">
    <citation type="submission" date="2021-02" db="EMBL/GenBank/DDBJ databases">
        <title>Variation within the Batrachochytrium salamandrivorans European outbreak.</title>
        <authorList>
            <person name="Kelly M."/>
            <person name="Pasmans F."/>
            <person name="Shea T.P."/>
            <person name="Munoz J.F."/>
            <person name="Carranza S."/>
            <person name="Cuomo C.A."/>
            <person name="Martel A."/>
        </authorList>
    </citation>
    <scope>NUCLEOTIDE SEQUENCE [LARGE SCALE GENOMIC DNA]</scope>
    <source>
        <strain evidence="1 2">AMFP18/2</strain>
    </source>
</reference>
<comment type="caution">
    <text evidence="1">The sequence shown here is derived from an EMBL/GenBank/DDBJ whole genome shotgun (WGS) entry which is preliminary data.</text>
</comment>
<keyword evidence="2" id="KW-1185">Reference proteome</keyword>
<sequence length="146" mass="16346">MTLNQSSSYSLVDTGLGSPHSCDLRLRRVCVQPWLISLLAITVSAQILPSTSATDDALQCDQNPVQEKIQELTISYQLQEELALELEGFEELKKEELETKLIMDGLKNGFKRKGLSKAGKLDLEKQYDAAVEDWKQAESAVMDRKT</sequence>
<proteinExistence type="predicted"/>
<organism evidence="1 2">
    <name type="scientific">Batrachochytrium salamandrivorans</name>
    <dbReference type="NCBI Taxonomy" id="1357716"/>
    <lineage>
        <taxon>Eukaryota</taxon>
        <taxon>Fungi</taxon>
        <taxon>Fungi incertae sedis</taxon>
        <taxon>Chytridiomycota</taxon>
        <taxon>Chytridiomycota incertae sedis</taxon>
        <taxon>Chytridiomycetes</taxon>
        <taxon>Rhizophydiales</taxon>
        <taxon>Rhizophydiales incertae sedis</taxon>
        <taxon>Batrachochytrium</taxon>
    </lineage>
</organism>